<dbReference type="AlphaFoldDB" id="A0A2M8TR23"/>
<evidence type="ECO:0000313" key="1">
    <source>
        <dbReference type="EMBL" id="PJI26381.1"/>
    </source>
</evidence>
<dbReference type="Proteomes" id="UP000229884">
    <property type="component" value="Unassembled WGS sequence"/>
</dbReference>
<dbReference type="RefSeq" id="WP_100371397.1">
    <property type="nucleotide sequence ID" value="NZ_PENG01000002.1"/>
</dbReference>
<gene>
    <name evidence="1" type="ORF">CTM58_11735</name>
</gene>
<evidence type="ECO:0000313" key="2">
    <source>
        <dbReference type="Proteomes" id="UP000229884"/>
    </source>
</evidence>
<proteinExistence type="predicted"/>
<accession>A0A2M8TR23</accession>
<organism evidence="1 2">
    <name type="scientific">Prevotella intermedia</name>
    <dbReference type="NCBI Taxonomy" id="28131"/>
    <lineage>
        <taxon>Bacteria</taxon>
        <taxon>Pseudomonadati</taxon>
        <taxon>Bacteroidota</taxon>
        <taxon>Bacteroidia</taxon>
        <taxon>Bacteroidales</taxon>
        <taxon>Prevotellaceae</taxon>
        <taxon>Prevotella</taxon>
    </lineage>
</organism>
<sequence length="258" mass="29543">MDWQVAIDIKAWESDFHVLENVLSYAKAKPWVKVLFSESLHQFISINNENSWAIYKMFVDVAFEPYTDRPNGTNMKYSPDISNGLSQQEDEETGNATYSMLHHGEPSHKIYEMAVGRPNGATDAGLSLTDGTLSKNVDLIITSNGQSLELFFVQNHPKLQQAKHISQQTRNLGRGKVASTFKAWNPNDESYAIELLDKAFADTGSPTLPPTPIYTWDSRNENYVKFMHSGNWEYHGYDLENFSEVPSEIRKRYNHWKK</sequence>
<comment type="caution">
    <text evidence="1">The sequence shown here is derived from an EMBL/GenBank/DDBJ whole genome shotgun (WGS) entry which is preliminary data.</text>
</comment>
<dbReference type="EMBL" id="PENG01000002">
    <property type="protein sequence ID" value="PJI26381.1"/>
    <property type="molecule type" value="Genomic_DNA"/>
</dbReference>
<protein>
    <submittedName>
        <fullName evidence="1">Uncharacterized protein</fullName>
    </submittedName>
</protein>
<reference evidence="1 2" key="1">
    <citation type="submission" date="2017-11" db="EMBL/GenBank/DDBJ databases">
        <title>Genome sequencing of Prevotella intermedia KCOM 2832.</title>
        <authorList>
            <person name="Kook J.-K."/>
            <person name="Park S.-N."/>
            <person name="Lim Y.K."/>
        </authorList>
    </citation>
    <scope>NUCLEOTIDE SEQUENCE [LARGE SCALE GENOMIC DNA]</scope>
    <source>
        <strain evidence="1 2">KCOM 2832</strain>
    </source>
</reference>
<name>A0A2M8TR23_PREIN</name>